<dbReference type="PANTHER" id="PTHR30295:SF1">
    <property type="entry name" value="DNA PROTECTION DURING STARVATION PROTEIN"/>
    <property type="match status" value="1"/>
</dbReference>
<reference evidence="5 6" key="1">
    <citation type="submission" date="2019-09" db="EMBL/GenBank/DDBJ databases">
        <title>Screening of Novel Bioactive Compounds from Soil-Associated.</title>
        <authorList>
            <person name="Gong X."/>
        </authorList>
    </citation>
    <scope>NUCLEOTIDE SEQUENCE [LARGE SCALE GENOMIC DNA]</scope>
    <source>
        <strain evidence="5 6">Gxj-6</strain>
    </source>
</reference>
<proteinExistence type="predicted"/>
<dbReference type="PANTHER" id="PTHR30295">
    <property type="entry name" value="BACTERIOFERRITIN"/>
    <property type="match status" value="1"/>
</dbReference>
<dbReference type="InterPro" id="IPR009078">
    <property type="entry name" value="Ferritin-like_SF"/>
</dbReference>
<evidence type="ECO:0000256" key="2">
    <source>
        <dbReference type="ARBA" id="ARBA00022434"/>
    </source>
</evidence>
<dbReference type="NCBIfam" id="NF009990">
    <property type="entry name" value="PRK13456.1"/>
    <property type="match status" value="1"/>
</dbReference>
<keyword evidence="2" id="KW-0409">Iron storage</keyword>
<dbReference type="InterPro" id="IPR012347">
    <property type="entry name" value="Ferritin-like"/>
</dbReference>
<dbReference type="GO" id="GO:0008199">
    <property type="term" value="F:ferric iron binding"/>
    <property type="evidence" value="ECO:0007669"/>
    <property type="project" value="InterPro"/>
</dbReference>
<evidence type="ECO:0000313" key="6">
    <source>
        <dbReference type="Proteomes" id="UP000327011"/>
    </source>
</evidence>
<protein>
    <submittedName>
        <fullName evidence="5">DNA protection protein DPS</fullName>
    </submittedName>
</protein>
<dbReference type="PIRSF" id="PIRSF018063">
    <property type="entry name" value="Ferrtn_UCP018063"/>
    <property type="match status" value="1"/>
</dbReference>
<evidence type="ECO:0000256" key="3">
    <source>
        <dbReference type="ARBA" id="ARBA00023004"/>
    </source>
</evidence>
<dbReference type="Pfam" id="PF00210">
    <property type="entry name" value="Ferritin"/>
    <property type="match status" value="1"/>
</dbReference>
<dbReference type="EMBL" id="VYTZ01000012">
    <property type="protein sequence ID" value="KAA9375203.1"/>
    <property type="molecule type" value="Genomic_DNA"/>
</dbReference>
<dbReference type="InterPro" id="IPR008331">
    <property type="entry name" value="Ferritin_DPS_dom"/>
</dbReference>
<dbReference type="AlphaFoldDB" id="A0A5J5JUT0"/>
<accession>A0A5J5JUT0</accession>
<dbReference type="InterPro" id="IPR014490">
    <property type="entry name" value="Dps-like"/>
</dbReference>
<gene>
    <name evidence="5" type="ORF">F5972_27890</name>
</gene>
<evidence type="ECO:0000313" key="5">
    <source>
        <dbReference type="EMBL" id="KAA9375203.1"/>
    </source>
</evidence>
<evidence type="ECO:0000256" key="1">
    <source>
        <dbReference type="ARBA" id="ARBA00001970"/>
    </source>
</evidence>
<organism evidence="5 6">
    <name type="scientific">Microbispora cellulosiformans</name>
    <dbReference type="NCBI Taxonomy" id="2614688"/>
    <lineage>
        <taxon>Bacteria</taxon>
        <taxon>Bacillati</taxon>
        <taxon>Actinomycetota</taxon>
        <taxon>Actinomycetes</taxon>
        <taxon>Streptosporangiales</taxon>
        <taxon>Streptosporangiaceae</taxon>
        <taxon>Microbispora</taxon>
    </lineage>
</organism>
<name>A0A5J5JUT0_9ACTN</name>
<dbReference type="Proteomes" id="UP000327011">
    <property type="component" value="Unassembled WGS sequence"/>
</dbReference>
<keyword evidence="6" id="KW-1185">Reference proteome</keyword>
<dbReference type="RefSeq" id="WP_150937498.1">
    <property type="nucleotide sequence ID" value="NZ_VYTZ01000012.1"/>
</dbReference>
<sequence length="189" mass="21120">MISAREVVEQAGIDVNELIDRLTSAAAAELGAFYRYTILTAYPLGFADEELRQILKDIRDEDRHHFDALVNRIYELDGTLPGDIRQFLGSGHASPWGFPGDARDPVTTLTEDVRRAVHPYGGLCDLTEGSDQRTFVLAQAIRNEKTEHMAWLEEFLSTGPPARFRPGFRGRSPFLSRLSVASDRTEPTA</sequence>
<dbReference type="GO" id="GO:0005829">
    <property type="term" value="C:cytosol"/>
    <property type="evidence" value="ECO:0007669"/>
    <property type="project" value="TreeGrafter"/>
</dbReference>
<dbReference type="SUPFAM" id="SSF47240">
    <property type="entry name" value="Ferritin-like"/>
    <property type="match status" value="1"/>
</dbReference>
<comment type="caution">
    <text evidence="5">The sequence shown here is derived from an EMBL/GenBank/DDBJ whole genome shotgun (WGS) entry which is preliminary data.</text>
</comment>
<dbReference type="GO" id="GO:0020037">
    <property type="term" value="F:heme binding"/>
    <property type="evidence" value="ECO:0007669"/>
    <property type="project" value="TreeGrafter"/>
</dbReference>
<dbReference type="GO" id="GO:0006879">
    <property type="term" value="P:intracellular iron ion homeostasis"/>
    <property type="evidence" value="ECO:0007669"/>
    <property type="project" value="UniProtKB-KW"/>
</dbReference>
<evidence type="ECO:0000259" key="4">
    <source>
        <dbReference type="Pfam" id="PF00210"/>
    </source>
</evidence>
<dbReference type="GO" id="GO:0004322">
    <property type="term" value="F:ferroxidase activity"/>
    <property type="evidence" value="ECO:0007669"/>
    <property type="project" value="TreeGrafter"/>
</dbReference>
<comment type="cofactor">
    <cofactor evidence="1">
        <name>heme b</name>
        <dbReference type="ChEBI" id="CHEBI:60344"/>
    </cofactor>
</comment>
<keyword evidence="3" id="KW-0408">Iron</keyword>
<feature type="domain" description="Ferritin/DPS" evidence="4">
    <location>
        <begin position="20"/>
        <end position="158"/>
    </location>
</feature>
<dbReference type="Gene3D" id="1.20.1260.10">
    <property type="match status" value="1"/>
</dbReference>